<evidence type="ECO:0000313" key="7">
    <source>
        <dbReference type="EMBL" id="CAB4739896.1"/>
    </source>
</evidence>
<evidence type="ECO:0000259" key="6">
    <source>
        <dbReference type="Pfam" id="PF00266"/>
    </source>
</evidence>
<keyword evidence="3" id="KW-0808">Transferase</keyword>
<name>A0A6J6SYD5_9ZZZZ</name>
<dbReference type="EMBL" id="CAEZYW010000089">
    <property type="protein sequence ID" value="CAB4739896.1"/>
    <property type="molecule type" value="Genomic_DNA"/>
</dbReference>
<dbReference type="AlphaFoldDB" id="A0A6J6SYD5"/>
<comment type="catalytic activity">
    <reaction evidence="5">
        <text>(sulfur carrier)-H + L-cysteine = (sulfur carrier)-SH + L-alanine</text>
        <dbReference type="Rhea" id="RHEA:43892"/>
        <dbReference type="Rhea" id="RHEA-COMP:14737"/>
        <dbReference type="Rhea" id="RHEA-COMP:14739"/>
        <dbReference type="ChEBI" id="CHEBI:29917"/>
        <dbReference type="ChEBI" id="CHEBI:35235"/>
        <dbReference type="ChEBI" id="CHEBI:57972"/>
        <dbReference type="ChEBI" id="CHEBI:64428"/>
        <dbReference type="EC" id="2.8.1.7"/>
    </reaction>
</comment>
<organism evidence="7">
    <name type="scientific">freshwater metagenome</name>
    <dbReference type="NCBI Taxonomy" id="449393"/>
    <lineage>
        <taxon>unclassified sequences</taxon>
        <taxon>metagenomes</taxon>
        <taxon>ecological metagenomes</taxon>
    </lineage>
</organism>
<dbReference type="EC" id="2.8.1.7" evidence="2"/>
<gene>
    <name evidence="7" type="ORF">UFOPK2786_00715</name>
</gene>
<sequence>MSIDVARIKKDFPLLARTVRDGRELIYLDSGATSQKPYQVLDAERSFYETSYAAVHRGAHALAEEATIHYEQAREAIAGFVGAAPSNIVFTKNATEALNLCSYAFSNASALARQGAGGRSIDPRFIIGPGDSIVISEMEHHANLVPWQEVCAKTGASLRWFSVDDEGRLDMSNLDTLIDSTTKVVSVVHQSNILGTVNPVRAIMDRAHEVGAVGIVDGCQSVPHMPVDIAEVGADLLMWSGHKMLGPTGIGCLYGTTEILEAMPPFLTGGSMIEMVSIEVSTFAPAPQKFEAGTPMVAQAVGLGAAVRYLEDIGMEQVAEHEAALTAHSLAALSAIPGVRIIGPSTSADRGSTISFVVDGLHPHDVGQVLDNLGIAVRVGHHCAWPTCRRFGIPATTRISPYIYNDESDIDKAVTGIIAAQEFFGVAP</sequence>
<protein>
    <recommendedName>
        <fullName evidence="2">cysteine desulfurase</fullName>
        <ecNumber evidence="2">2.8.1.7</ecNumber>
    </recommendedName>
</protein>
<dbReference type="CDD" id="cd06453">
    <property type="entry name" value="SufS_like"/>
    <property type="match status" value="1"/>
</dbReference>
<keyword evidence="4" id="KW-0663">Pyridoxal phosphate</keyword>
<dbReference type="PANTHER" id="PTHR43586:SF8">
    <property type="entry name" value="CYSTEINE DESULFURASE 1, CHLOROPLASTIC"/>
    <property type="match status" value="1"/>
</dbReference>
<evidence type="ECO:0000256" key="5">
    <source>
        <dbReference type="ARBA" id="ARBA00050776"/>
    </source>
</evidence>
<dbReference type="GO" id="GO:0006534">
    <property type="term" value="P:cysteine metabolic process"/>
    <property type="evidence" value="ECO:0007669"/>
    <property type="project" value="InterPro"/>
</dbReference>
<dbReference type="Pfam" id="PF00266">
    <property type="entry name" value="Aminotran_5"/>
    <property type="match status" value="1"/>
</dbReference>
<feature type="domain" description="Aminotransferase class V" evidence="6">
    <location>
        <begin position="26"/>
        <end position="412"/>
    </location>
</feature>
<dbReference type="InterPro" id="IPR010970">
    <property type="entry name" value="Cys_dSase_SufS"/>
</dbReference>
<evidence type="ECO:0000256" key="3">
    <source>
        <dbReference type="ARBA" id="ARBA00022679"/>
    </source>
</evidence>
<dbReference type="InterPro" id="IPR015424">
    <property type="entry name" value="PyrdxlP-dep_Trfase"/>
</dbReference>
<dbReference type="SUPFAM" id="SSF53383">
    <property type="entry name" value="PLP-dependent transferases"/>
    <property type="match status" value="1"/>
</dbReference>
<dbReference type="InterPro" id="IPR015422">
    <property type="entry name" value="PyrdxlP-dep_Trfase_small"/>
</dbReference>
<dbReference type="GO" id="GO:0031071">
    <property type="term" value="F:cysteine desulfurase activity"/>
    <property type="evidence" value="ECO:0007669"/>
    <property type="project" value="UniProtKB-EC"/>
</dbReference>
<dbReference type="PANTHER" id="PTHR43586">
    <property type="entry name" value="CYSTEINE DESULFURASE"/>
    <property type="match status" value="1"/>
</dbReference>
<proteinExistence type="predicted"/>
<evidence type="ECO:0000256" key="4">
    <source>
        <dbReference type="ARBA" id="ARBA00022898"/>
    </source>
</evidence>
<accession>A0A6J6SYD5</accession>
<comment type="cofactor">
    <cofactor evidence="1">
        <name>pyridoxal 5'-phosphate</name>
        <dbReference type="ChEBI" id="CHEBI:597326"/>
    </cofactor>
</comment>
<evidence type="ECO:0000256" key="1">
    <source>
        <dbReference type="ARBA" id="ARBA00001933"/>
    </source>
</evidence>
<evidence type="ECO:0000256" key="2">
    <source>
        <dbReference type="ARBA" id="ARBA00012239"/>
    </source>
</evidence>
<reference evidence="7" key="1">
    <citation type="submission" date="2020-05" db="EMBL/GenBank/DDBJ databases">
        <authorList>
            <person name="Chiriac C."/>
            <person name="Salcher M."/>
            <person name="Ghai R."/>
            <person name="Kavagutti S V."/>
        </authorList>
    </citation>
    <scope>NUCLEOTIDE SEQUENCE</scope>
</reference>
<dbReference type="NCBIfam" id="TIGR01979">
    <property type="entry name" value="sufS"/>
    <property type="match status" value="1"/>
</dbReference>
<dbReference type="Gene3D" id="3.40.640.10">
    <property type="entry name" value="Type I PLP-dependent aspartate aminotransferase-like (Major domain)"/>
    <property type="match status" value="1"/>
</dbReference>
<dbReference type="InterPro" id="IPR000192">
    <property type="entry name" value="Aminotrans_V_dom"/>
</dbReference>
<dbReference type="GO" id="GO:0030170">
    <property type="term" value="F:pyridoxal phosphate binding"/>
    <property type="evidence" value="ECO:0007669"/>
    <property type="project" value="InterPro"/>
</dbReference>
<dbReference type="InterPro" id="IPR015421">
    <property type="entry name" value="PyrdxlP-dep_Trfase_major"/>
</dbReference>
<dbReference type="Gene3D" id="3.90.1150.10">
    <property type="entry name" value="Aspartate Aminotransferase, domain 1"/>
    <property type="match status" value="1"/>
</dbReference>